<evidence type="ECO:0000313" key="15">
    <source>
        <dbReference type="Proteomes" id="UP000245073"/>
    </source>
</evidence>
<dbReference type="OrthoDB" id="7626281at2"/>
<evidence type="ECO:0000256" key="10">
    <source>
        <dbReference type="ARBA" id="ARBA00023136"/>
    </source>
</evidence>
<accession>A0A2T9JLW3</accession>
<evidence type="ECO:0000256" key="12">
    <source>
        <dbReference type="ARBA" id="ARBA00034430"/>
    </source>
</evidence>
<keyword evidence="8 13" id="KW-1133">Transmembrane helix</keyword>
<comment type="similarity">
    <text evidence="2">Belongs to the TMEM175 family.</text>
</comment>
<evidence type="ECO:0008006" key="16">
    <source>
        <dbReference type="Google" id="ProtNLM"/>
    </source>
</evidence>
<evidence type="ECO:0000256" key="9">
    <source>
        <dbReference type="ARBA" id="ARBA00023065"/>
    </source>
</evidence>
<dbReference type="RefSeq" id="WP_109102459.1">
    <property type="nucleotide sequence ID" value="NZ_QDKQ01000064.1"/>
</dbReference>
<dbReference type="PANTHER" id="PTHR31462:SF5">
    <property type="entry name" value="ENDOSOMAL_LYSOSOMAL PROTON CHANNEL TMEM175"/>
    <property type="match status" value="1"/>
</dbReference>
<keyword evidence="3" id="KW-0813">Transport</keyword>
<evidence type="ECO:0000256" key="5">
    <source>
        <dbReference type="ARBA" id="ARBA00022692"/>
    </source>
</evidence>
<sequence>MSKSLNQDVDEAADRHLHRLVLFSDAVFAIAITLLAIEIHPPEHWHGVADLFGQMGHKLWAYAVSFAVIGVYWISHRRIFARLRGANGVLDVLNLIVLGLVALLPLTTELLWEHASPEAAFVYVGPVAAIGVAMSVVWGYAAFAGELAGRVHRGEALFTLARTAVAPGLMCGLILFSLNHIWGLIPLALAIAAFVAGGRFMRRRAAVGGLETEVQAEEAAA</sequence>
<dbReference type="Pfam" id="PF06736">
    <property type="entry name" value="TMEM175"/>
    <property type="match status" value="1"/>
</dbReference>
<keyword evidence="11" id="KW-0407">Ion channel</keyword>
<keyword evidence="15" id="KW-1185">Reference proteome</keyword>
<dbReference type="InterPro" id="IPR010617">
    <property type="entry name" value="TMEM175-like"/>
</dbReference>
<evidence type="ECO:0000256" key="13">
    <source>
        <dbReference type="SAM" id="Phobius"/>
    </source>
</evidence>
<protein>
    <recommendedName>
        <fullName evidence="16">DUF1211 domain-containing protein</fullName>
    </recommendedName>
</protein>
<dbReference type="Proteomes" id="UP000245073">
    <property type="component" value="Unassembled WGS sequence"/>
</dbReference>
<evidence type="ECO:0000256" key="11">
    <source>
        <dbReference type="ARBA" id="ARBA00023303"/>
    </source>
</evidence>
<dbReference type="PANTHER" id="PTHR31462">
    <property type="entry name" value="ENDOSOMAL/LYSOSOMAL POTASSIUM CHANNEL TMEM175"/>
    <property type="match status" value="1"/>
</dbReference>
<feature type="transmembrane region" description="Helical" evidence="13">
    <location>
        <begin position="59"/>
        <end position="76"/>
    </location>
</feature>
<keyword evidence="10 13" id="KW-0472">Membrane</keyword>
<evidence type="ECO:0000256" key="2">
    <source>
        <dbReference type="ARBA" id="ARBA00006920"/>
    </source>
</evidence>
<keyword evidence="5 13" id="KW-0812">Transmembrane</keyword>
<evidence type="ECO:0000256" key="8">
    <source>
        <dbReference type="ARBA" id="ARBA00022989"/>
    </source>
</evidence>
<reference evidence="14 15" key="1">
    <citation type="submission" date="2018-04" db="EMBL/GenBank/DDBJ databases">
        <title>The genome sequence of Caulobacter sp. 744.</title>
        <authorList>
            <person name="Gao J."/>
            <person name="Sun J."/>
        </authorList>
    </citation>
    <scope>NUCLEOTIDE SEQUENCE [LARGE SCALE GENOMIC DNA]</scope>
    <source>
        <strain evidence="14 15">774</strain>
    </source>
</reference>
<evidence type="ECO:0000256" key="3">
    <source>
        <dbReference type="ARBA" id="ARBA00022448"/>
    </source>
</evidence>
<evidence type="ECO:0000256" key="1">
    <source>
        <dbReference type="ARBA" id="ARBA00004141"/>
    </source>
</evidence>
<comment type="subcellular location">
    <subcellularLocation>
        <location evidence="1">Membrane</location>
        <topology evidence="1">Multi-pass membrane protein</topology>
    </subcellularLocation>
</comment>
<gene>
    <name evidence="14" type="ORF">DDF67_19290</name>
</gene>
<comment type="caution">
    <text evidence="14">The sequence shown here is derived from an EMBL/GenBank/DDBJ whole genome shotgun (WGS) entry which is preliminary data.</text>
</comment>
<dbReference type="GO" id="GO:0005267">
    <property type="term" value="F:potassium channel activity"/>
    <property type="evidence" value="ECO:0007669"/>
    <property type="project" value="UniProtKB-KW"/>
</dbReference>
<feature type="transmembrane region" description="Helical" evidence="13">
    <location>
        <begin position="88"/>
        <end position="108"/>
    </location>
</feature>
<evidence type="ECO:0000256" key="4">
    <source>
        <dbReference type="ARBA" id="ARBA00022538"/>
    </source>
</evidence>
<proteinExistence type="inferred from homology"/>
<dbReference type="GO" id="GO:0016020">
    <property type="term" value="C:membrane"/>
    <property type="evidence" value="ECO:0007669"/>
    <property type="project" value="UniProtKB-SubCell"/>
</dbReference>
<keyword evidence="4" id="KW-0633">Potassium transport</keyword>
<dbReference type="AlphaFoldDB" id="A0A2T9JLW3"/>
<evidence type="ECO:0000256" key="6">
    <source>
        <dbReference type="ARBA" id="ARBA00022826"/>
    </source>
</evidence>
<evidence type="ECO:0000313" key="14">
    <source>
        <dbReference type="EMBL" id="PVM84663.1"/>
    </source>
</evidence>
<comment type="catalytic activity">
    <reaction evidence="12">
        <text>K(+)(in) = K(+)(out)</text>
        <dbReference type="Rhea" id="RHEA:29463"/>
        <dbReference type="ChEBI" id="CHEBI:29103"/>
    </reaction>
</comment>
<dbReference type="GO" id="GO:0015252">
    <property type="term" value="F:proton channel activity"/>
    <property type="evidence" value="ECO:0007669"/>
    <property type="project" value="InterPro"/>
</dbReference>
<feature type="transmembrane region" description="Helical" evidence="13">
    <location>
        <begin position="120"/>
        <end position="144"/>
    </location>
</feature>
<evidence type="ECO:0000256" key="7">
    <source>
        <dbReference type="ARBA" id="ARBA00022958"/>
    </source>
</evidence>
<dbReference type="EMBL" id="QDKQ01000064">
    <property type="protein sequence ID" value="PVM84663.1"/>
    <property type="molecule type" value="Genomic_DNA"/>
</dbReference>
<keyword evidence="9" id="KW-0406">Ion transport</keyword>
<feature type="transmembrane region" description="Helical" evidence="13">
    <location>
        <begin position="181"/>
        <end position="201"/>
    </location>
</feature>
<organism evidence="14 15">
    <name type="scientific">Caulobacter endophyticus</name>
    <dbReference type="NCBI Taxonomy" id="2172652"/>
    <lineage>
        <taxon>Bacteria</taxon>
        <taxon>Pseudomonadati</taxon>
        <taxon>Pseudomonadota</taxon>
        <taxon>Alphaproteobacteria</taxon>
        <taxon>Caulobacterales</taxon>
        <taxon>Caulobacteraceae</taxon>
        <taxon>Caulobacter</taxon>
    </lineage>
</organism>
<keyword evidence="7" id="KW-0630">Potassium</keyword>
<feature type="transmembrane region" description="Helical" evidence="13">
    <location>
        <begin position="20"/>
        <end position="39"/>
    </location>
</feature>
<keyword evidence="6" id="KW-0631">Potassium channel</keyword>
<name>A0A2T9JLW3_9CAUL</name>
<feature type="transmembrane region" description="Helical" evidence="13">
    <location>
        <begin position="156"/>
        <end position="175"/>
    </location>
</feature>